<gene>
    <name evidence="1" type="ORF">AVDCRST_MAG94-4683</name>
</gene>
<sequence length="40" mass="4485">MGRICKFVAKDALGPVLRKISSSSDKVTDCTCWFILPIER</sequence>
<protein>
    <submittedName>
        <fullName evidence="1">Uncharacterized protein</fullName>
    </submittedName>
</protein>
<name>A0A6J4N4Q8_9CYAN</name>
<dbReference type="EMBL" id="CADCTY010001609">
    <property type="protein sequence ID" value="CAA9378012.1"/>
    <property type="molecule type" value="Genomic_DNA"/>
</dbReference>
<organism evidence="1">
    <name type="scientific">uncultured Leptolyngbya sp</name>
    <dbReference type="NCBI Taxonomy" id="332963"/>
    <lineage>
        <taxon>Bacteria</taxon>
        <taxon>Bacillati</taxon>
        <taxon>Cyanobacteriota</taxon>
        <taxon>Cyanophyceae</taxon>
        <taxon>Leptolyngbyales</taxon>
        <taxon>Leptolyngbyaceae</taxon>
        <taxon>Leptolyngbya group</taxon>
        <taxon>Leptolyngbya</taxon>
        <taxon>environmental samples</taxon>
    </lineage>
</organism>
<evidence type="ECO:0000313" key="1">
    <source>
        <dbReference type="EMBL" id="CAA9378012.1"/>
    </source>
</evidence>
<accession>A0A6J4N4Q8</accession>
<reference evidence="1" key="1">
    <citation type="submission" date="2020-02" db="EMBL/GenBank/DDBJ databases">
        <authorList>
            <person name="Meier V. D."/>
        </authorList>
    </citation>
    <scope>NUCLEOTIDE SEQUENCE</scope>
    <source>
        <strain evidence="1">AVDCRST_MAG94</strain>
    </source>
</reference>
<proteinExistence type="predicted"/>
<dbReference type="AlphaFoldDB" id="A0A6J4N4Q8"/>